<evidence type="ECO:0000313" key="2">
    <source>
        <dbReference type="Proteomes" id="UP000024635"/>
    </source>
</evidence>
<organism evidence="1 2">
    <name type="scientific">Ancylostoma ceylanicum</name>
    <dbReference type="NCBI Taxonomy" id="53326"/>
    <lineage>
        <taxon>Eukaryota</taxon>
        <taxon>Metazoa</taxon>
        <taxon>Ecdysozoa</taxon>
        <taxon>Nematoda</taxon>
        <taxon>Chromadorea</taxon>
        <taxon>Rhabditida</taxon>
        <taxon>Rhabditina</taxon>
        <taxon>Rhabditomorpha</taxon>
        <taxon>Strongyloidea</taxon>
        <taxon>Ancylostomatidae</taxon>
        <taxon>Ancylostomatinae</taxon>
        <taxon>Ancylostoma</taxon>
    </lineage>
</organism>
<dbReference type="EMBL" id="JARK01000173">
    <property type="protein sequence ID" value="EYC41318.1"/>
    <property type="molecule type" value="Genomic_DNA"/>
</dbReference>
<reference evidence="2" key="1">
    <citation type="journal article" date="2015" name="Nat. Genet.">
        <title>The genome and transcriptome of the zoonotic hookworm Ancylostoma ceylanicum identify infection-specific gene families.</title>
        <authorList>
            <person name="Schwarz E.M."/>
            <person name="Hu Y."/>
            <person name="Antoshechkin I."/>
            <person name="Miller M.M."/>
            <person name="Sternberg P.W."/>
            <person name="Aroian R.V."/>
        </authorList>
    </citation>
    <scope>NUCLEOTIDE SEQUENCE</scope>
    <source>
        <strain evidence="2">HY135</strain>
    </source>
</reference>
<accession>A0A016WQK1</accession>
<keyword evidence="2" id="KW-1185">Reference proteome</keyword>
<gene>
    <name evidence="1" type="primary">Acey_s0573.g152</name>
    <name evidence="1" type="ORF">Y032_0573g152</name>
</gene>
<sequence length="155" mass="17879">MGDEPDTTALRSDKRSEIQLTHEGRICCSFFSILCENFGKFLLVKKPDVIVWTTPLMSFGRLHSLSKTSTDCERVFKSSLLQKWDGTYSNLSLGAFSLRIPRLVPRRFCDHGIRTSFRNCTFRSRLHHPSTNLTETASLHFYPRIFKNSFIQKIG</sequence>
<dbReference type="Proteomes" id="UP000024635">
    <property type="component" value="Unassembled WGS sequence"/>
</dbReference>
<dbReference type="AlphaFoldDB" id="A0A016WQK1"/>
<comment type="caution">
    <text evidence="1">The sequence shown here is derived from an EMBL/GenBank/DDBJ whole genome shotgun (WGS) entry which is preliminary data.</text>
</comment>
<evidence type="ECO:0000313" key="1">
    <source>
        <dbReference type="EMBL" id="EYC41318.1"/>
    </source>
</evidence>
<proteinExistence type="predicted"/>
<name>A0A016WQK1_9BILA</name>
<protein>
    <submittedName>
        <fullName evidence="1">Uncharacterized protein</fullName>
    </submittedName>
</protein>